<evidence type="ECO:0000256" key="1">
    <source>
        <dbReference type="SAM" id="MobiDB-lite"/>
    </source>
</evidence>
<feature type="compositionally biased region" description="Polar residues" evidence="1">
    <location>
        <begin position="915"/>
        <end position="931"/>
    </location>
</feature>
<evidence type="ECO:0000259" key="2">
    <source>
        <dbReference type="PROSITE" id="PS50179"/>
    </source>
</evidence>
<dbReference type="Proteomes" id="UP001565368">
    <property type="component" value="Unassembled WGS sequence"/>
</dbReference>
<dbReference type="RefSeq" id="XP_069208123.1">
    <property type="nucleotide sequence ID" value="XM_069353481.1"/>
</dbReference>
<feature type="compositionally biased region" description="Low complexity" evidence="1">
    <location>
        <begin position="1047"/>
        <end position="1070"/>
    </location>
</feature>
<dbReference type="InterPro" id="IPR045007">
    <property type="entry name" value="LSB5"/>
</dbReference>
<feature type="compositionally biased region" description="Pro residues" evidence="1">
    <location>
        <begin position="85"/>
        <end position="101"/>
    </location>
</feature>
<proteinExistence type="predicted"/>
<dbReference type="Gene3D" id="1.25.40.90">
    <property type="match status" value="1"/>
</dbReference>
<feature type="region of interest" description="Disordered" evidence="1">
    <location>
        <begin position="869"/>
        <end position="1018"/>
    </location>
</feature>
<dbReference type="GeneID" id="95986027"/>
<dbReference type="PANTHER" id="PTHR47789:SF2">
    <property type="entry name" value="VHS DOMAIN-CONTAINING PROTEIN"/>
    <property type="match status" value="1"/>
</dbReference>
<gene>
    <name evidence="3" type="ORF">Q8F55_004984</name>
</gene>
<feature type="region of interest" description="Disordered" evidence="1">
    <location>
        <begin position="728"/>
        <end position="747"/>
    </location>
</feature>
<feature type="compositionally biased region" description="Basic and acidic residues" evidence="1">
    <location>
        <begin position="869"/>
        <end position="885"/>
    </location>
</feature>
<sequence length="1070" mass="115130">MRRLFRPKSGVDTIDGVSPVPQKGGGMSSILPQPDIAKRRHHASVTPFPIDAGRPAAPGDGSALPPPPPPPPLQQQQQQQQQALPHPPPAMRLGRPPPPVPDRSATPSDAELIAASYRRDAGDRAGYPAHSRVGAPNDTWGNVAPAPAPPGSMPEPPETQYYGQSQQPSPVTQPPPHFYLPPGAGPPDPQQQQFRPSTPTRLGHLQTPSMGTAGSLPVAGYSTDLDGGYASARSRGYSSASQSGRGSDHEGSVHHQPAPQLNKPTPLPPSSRSPLVNAFPEPQPTVAPGSYPIAPPPPPHAYNQWSKAQPPPPPPPNGPPSDRALLRPESDNLLPAKADKHDKGDKKRFWNVGWGPKSSKAKEFKDVPPSAMEPPPPIRRSHEGNRPSFDDWRDADISNHGHGSSLGHSLEDTQRAKLRPFEPVRQTAQEAADEVATGIRILCASHETTYTNVVHLCDQVNNSEYPEAVSKEMARSIRRQLKQGADPERRMAARVWLITMRCITTGVYRPYATNRKFLSVIESILLHHAKLPPSKKTYDTIMDIVSGLTNQFGRERGCEGLVDLWHKVKPPHEPEEGRALPDDYLQAGAANNPAAPINHPRPPPIIATGPSPLPSPPPSVPVSRPSSQPSLQRLSLIDRYGAGQVVQSPAAYGGGPGYHHLPDHKDDMRRLMEECTAAKESARVLAEAVVFTQPAELQHKPIIKEFYRKTFLAHESLTNQMDWAQAEAAKARREAESVENPQEQQHHTTLEEVALAQLFEAHSVVADALKQYDDLERMAADEQEMRAVQERSKKETRLDRRQQMDMLAPGESAEASASRSPSPHSTPLGGAGGSRASPPVLNDRPLPAAAPLHRQLGESPTNQILLHAVRDGGRSRTPSPDRRGLPEPPKVPPSPARNPSPVGRSRIPGPRPLPSTRQLRSNNSPSTNSLTGLVDGPHQPSRGGSGSTNNGTNGSGSGAEGDAEEDDETSAAAPPARPSRKALGKRRAEPVDPDNDFSPDDLFAVKKPETNDDDAATTEIKLPSKPVKYAYDAYQEKLDREAAESVSNSNGNGSGSGLASAPVAPAVSAR</sequence>
<name>A0ABR3Q0E6_9TREE</name>
<feature type="compositionally biased region" description="Basic and acidic residues" evidence="1">
    <location>
        <begin position="380"/>
        <end position="399"/>
    </location>
</feature>
<evidence type="ECO:0000313" key="4">
    <source>
        <dbReference type="Proteomes" id="UP001565368"/>
    </source>
</evidence>
<feature type="compositionally biased region" description="Low complexity" evidence="1">
    <location>
        <begin position="587"/>
        <end position="598"/>
    </location>
</feature>
<feature type="compositionally biased region" description="Basic and acidic residues" evidence="1">
    <location>
        <begin position="337"/>
        <end position="348"/>
    </location>
</feature>
<feature type="compositionally biased region" description="Pro residues" evidence="1">
    <location>
        <begin position="886"/>
        <end position="898"/>
    </location>
</feature>
<dbReference type="CDD" id="cd21383">
    <property type="entry name" value="GAT_GGA_Tom1-like"/>
    <property type="match status" value="1"/>
</dbReference>
<dbReference type="PROSITE" id="PS50179">
    <property type="entry name" value="VHS"/>
    <property type="match status" value="1"/>
</dbReference>
<feature type="compositionally biased region" description="Pro residues" evidence="1">
    <location>
        <begin position="64"/>
        <end position="73"/>
    </location>
</feature>
<feature type="compositionally biased region" description="Low complexity" evidence="1">
    <location>
        <begin position="621"/>
        <end position="630"/>
    </location>
</feature>
<evidence type="ECO:0000313" key="3">
    <source>
        <dbReference type="EMBL" id="KAL1408179.1"/>
    </source>
</evidence>
<feature type="region of interest" description="Disordered" evidence="1">
    <location>
        <begin position="1"/>
        <end position="413"/>
    </location>
</feature>
<feature type="region of interest" description="Disordered" evidence="1">
    <location>
        <begin position="808"/>
        <end position="847"/>
    </location>
</feature>
<dbReference type="PANTHER" id="PTHR47789">
    <property type="entry name" value="LAS SEVENTEEN-BINDING PROTEIN 5"/>
    <property type="match status" value="1"/>
</dbReference>
<dbReference type="InterPro" id="IPR002014">
    <property type="entry name" value="VHS_dom"/>
</dbReference>
<protein>
    <recommendedName>
        <fullName evidence="2">VHS domain-containing protein</fullName>
    </recommendedName>
</protein>
<dbReference type="InterPro" id="IPR008942">
    <property type="entry name" value="ENTH_VHS"/>
</dbReference>
<feature type="region of interest" description="Disordered" evidence="1">
    <location>
        <begin position="1040"/>
        <end position="1070"/>
    </location>
</feature>
<feature type="region of interest" description="Disordered" evidence="1">
    <location>
        <begin position="586"/>
        <end position="630"/>
    </location>
</feature>
<feature type="compositionally biased region" description="Pro residues" evidence="1">
    <location>
        <begin position="309"/>
        <end position="319"/>
    </location>
</feature>
<feature type="domain" description="VHS" evidence="2">
    <location>
        <begin position="447"/>
        <end position="569"/>
    </location>
</feature>
<feature type="compositionally biased region" description="Low complexity" evidence="1">
    <location>
        <begin position="227"/>
        <end position="245"/>
    </location>
</feature>
<feature type="compositionally biased region" description="Low complexity" evidence="1">
    <location>
        <begin position="74"/>
        <end position="84"/>
    </location>
</feature>
<reference evidence="3 4" key="1">
    <citation type="submission" date="2023-08" db="EMBL/GenBank/DDBJ databases">
        <title>Annotated Genome Sequence of Vanrija albida AlHP1.</title>
        <authorList>
            <person name="Herzog R."/>
        </authorList>
    </citation>
    <scope>NUCLEOTIDE SEQUENCE [LARGE SCALE GENOMIC DNA]</scope>
    <source>
        <strain evidence="3 4">AlHP1</strain>
    </source>
</reference>
<accession>A0ABR3Q0E6</accession>
<organism evidence="3 4">
    <name type="scientific">Vanrija albida</name>
    <dbReference type="NCBI Taxonomy" id="181172"/>
    <lineage>
        <taxon>Eukaryota</taxon>
        <taxon>Fungi</taxon>
        <taxon>Dikarya</taxon>
        <taxon>Basidiomycota</taxon>
        <taxon>Agaricomycotina</taxon>
        <taxon>Tremellomycetes</taxon>
        <taxon>Trichosporonales</taxon>
        <taxon>Trichosporonaceae</taxon>
        <taxon>Vanrija</taxon>
    </lineage>
</organism>
<feature type="compositionally biased region" description="Pro residues" evidence="1">
    <location>
        <begin position="146"/>
        <end position="157"/>
    </location>
</feature>
<keyword evidence="4" id="KW-1185">Reference proteome</keyword>
<feature type="compositionally biased region" description="Pro residues" evidence="1">
    <location>
        <begin position="171"/>
        <end position="189"/>
    </location>
</feature>
<dbReference type="EMBL" id="JBBXJM010000004">
    <property type="protein sequence ID" value="KAL1408179.1"/>
    <property type="molecule type" value="Genomic_DNA"/>
</dbReference>
<feature type="region of interest" description="Disordered" evidence="1">
    <location>
        <begin position="783"/>
        <end position="802"/>
    </location>
</feature>
<feature type="compositionally biased region" description="Pro residues" evidence="1">
    <location>
        <begin position="599"/>
        <end position="620"/>
    </location>
</feature>
<feature type="compositionally biased region" description="Polar residues" evidence="1">
    <location>
        <begin position="194"/>
        <end position="212"/>
    </location>
</feature>
<comment type="caution">
    <text evidence="3">The sequence shown here is derived from an EMBL/GenBank/DDBJ whole genome shotgun (WGS) entry which is preliminary data.</text>
</comment>
<feature type="compositionally biased region" description="Low complexity" evidence="1">
    <location>
        <begin position="808"/>
        <end position="827"/>
    </location>
</feature>